<evidence type="ECO:0000256" key="4">
    <source>
        <dbReference type="SAM" id="Coils"/>
    </source>
</evidence>
<dbReference type="WBParaSite" id="maker-uti_cns_0000753-snap-gene-1.2-mRNA-1">
    <property type="protein sequence ID" value="maker-uti_cns_0000753-snap-gene-1.2-mRNA-1"/>
    <property type="gene ID" value="maker-uti_cns_0000753-snap-gene-1.2"/>
</dbReference>
<dbReference type="Gene3D" id="3.30.40.10">
    <property type="entry name" value="Zinc/RING finger domain, C3HC4 (zinc finger)"/>
    <property type="match status" value="1"/>
</dbReference>
<feature type="region of interest" description="Disordered" evidence="5">
    <location>
        <begin position="332"/>
        <end position="355"/>
    </location>
</feature>
<name>A0A1I8G308_9PLAT</name>
<feature type="compositionally biased region" description="Low complexity" evidence="5">
    <location>
        <begin position="332"/>
        <end position="352"/>
    </location>
</feature>
<dbReference type="SUPFAM" id="SSF57850">
    <property type="entry name" value="RING/U-box"/>
    <property type="match status" value="1"/>
</dbReference>
<keyword evidence="7" id="KW-1185">Reference proteome</keyword>
<protein>
    <submittedName>
        <fullName evidence="8">RING-type domain-containing protein</fullName>
    </submittedName>
</protein>
<dbReference type="AlphaFoldDB" id="A0A1I8G308"/>
<dbReference type="InterPro" id="IPR001841">
    <property type="entry name" value="Znf_RING"/>
</dbReference>
<keyword evidence="1 3" id="KW-0479">Metal-binding</keyword>
<keyword evidence="4" id="KW-0175">Coiled coil</keyword>
<feature type="region of interest" description="Disordered" evidence="5">
    <location>
        <begin position="150"/>
        <end position="192"/>
    </location>
</feature>
<evidence type="ECO:0000256" key="1">
    <source>
        <dbReference type="ARBA" id="ARBA00022771"/>
    </source>
</evidence>
<accession>A0A1I8G308</accession>
<evidence type="ECO:0000256" key="2">
    <source>
        <dbReference type="ARBA" id="ARBA00022833"/>
    </source>
</evidence>
<evidence type="ECO:0000256" key="3">
    <source>
        <dbReference type="PROSITE-ProRule" id="PRU00175"/>
    </source>
</evidence>
<feature type="coiled-coil region" evidence="4">
    <location>
        <begin position="372"/>
        <end position="434"/>
    </location>
</feature>
<keyword evidence="1 3" id="KW-0863">Zinc-finger</keyword>
<evidence type="ECO:0000259" key="6">
    <source>
        <dbReference type="PROSITE" id="PS50089"/>
    </source>
</evidence>
<keyword evidence="2" id="KW-0862">Zinc</keyword>
<evidence type="ECO:0000256" key="5">
    <source>
        <dbReference type="SAM" id="MobiDB-lite"/>
    </source>
</evidence>
<sequence length="482" mass="54164">MDKKQQKSPLGSVCSHQSLCMMSFADADKLKEIYNHRYGQWLTIKGKIHVRLVAAFLISWGKIVSYYVFDRTEPFSMTERRRRLLAKYYKSPRDRYVLMFAEPSTDTEYYHPVSLKDFSEWPNLESRKKKTTKQIFREVWFGSRYSSSHRRHRTSQVSRDEQQQRNVKAGGGSSPAAGKFTNGSGAGLAQPPQLLSKNSVSQRPASHFCRACGRLMLSSQRHPIRLEPCGHIVCGRCSELIATTSDASSAVCSVCGVAVQSQQPDYLLKLEVIKFAESSLAVATVANSGFDDHEIPAPLISEANNSLKSSAGQRLLVKQKGFEDLVNGCPLQQQSQSQPQHQQQKEYQQQQSRTDLGTKQWYSQLDMIAFRMRSLESSLEQLNSELKDLTVQQAAEVDKERQLRRAEAEARDKLERQQEEIRRLVEQRTASSEAQAQFQTQVEAKRRAIQVALAAQHSVSIELSRLQTLCGGGGGIDGGGVA</sequence>
<evidence type="ECO:0000313" key="8">
    <source>
        <dbReference type="WBParaSite" id="maker-uti_cns_0000753-snap-gene-1.2-mRNA-1"/>
    </source>
</evidence>
<dbReference type="GO" id="GO:0008270">
    <property type="term" value="F:zinc ion binding"/>
    <property type="evidence" value="ECO:0007669"/>
    <property type="project" value="UniProtKB-KW"/>
</dbReference>
<dbReference type="PROSITE" id="PS50089">
    <property type="entry name" value="ZF_RING_2"/>
    <property type="match status" value="1"/>
</dbReference>
<feature type="domain" description="RING-type" evidence="6">
    <location>
        <begin position="209"/>
        <end position="255"/>
    </location>
</feature>
<organism evidence="7 8">
    <name type="scientific">Macrostomum lignano</name>
    <dbReference type="NCBI Taxonomy" id="282301"/>
    <lineage>
        <taxon>Eukaryota</taxon>
        <taxon>Metazoa</taxon>
        <taxon>Spiralia</taxon>
        <taxon>Lophotrochozoa</taxon>
        <taxon>Platyhelminthes</taxon>
        <taxon>Rhabditophora</taxon>
        <taxon>Macrostomorpha</taxon>
        <taxon>Macrostomida</taxon>
        <taxon>Macrostomidae</taxon>
        <taxon>Macrostomum</taxon>
    </lineage>
</organism>
<evidence type="ECO:0000313" key="7">
    <source>
        <dbReference type="Proteomes" id="UP000095280"/>
    </source>
</evidence>
<dbReference type="InterPro" id="IPR013083">
    <property type="entry name" value="Znf_RING/FYVE/PHD"/>
</dbReference>
<proteinExistence type="predicted"/>
<dbReference type="Proteomes" id="UP000095280">
    <property type="component" value="Unplaced"/>
</dbReference>
<reference evidence="8" key="1">
    <citation type="submission" date="2016-11" db="UniProtKB">
        <authorList>
            <consortium name="WormBaseParasite"/>
        </authorList>
    </citation>
    <scope>IDENTIFICATION</scope>
</reference>